<reference evidence="2" key="1">
    <citation type="journal article" date="2024" name="Proc. Natl. Acad. Sci. U.S.A.">
        <title>Extraordinary preservation of gene collinearity over three hundred million years revealed in homosporous lycophytes.</title>
        <authorList>
            <person name="Li C."/>
            <person name="Wickell D."/>
            <person name="Kuo L.Y."/>
            <person name="Chen X."/>
            <person name="Nie B."/>
            <person name="Liao X."/>
            <person name="Peng D."/>
            <person name="Ji J."/>
            <person name="Jenkins J."/>
            <person name="Williams M."/>
            <person name="Shu S."/>
            <person name="Plott C."/>
            <person name="Barry K."/>
            <person name="Rajasekar S."/>
            <person name="Grimwood J."/>
            <person name="Han X."/>
            <person name="Sun S."/>
            <person name="Hou Z."/>
            <person name="He W."/>
            <person name="Dai G."/>
            <person name="Sun C."/>
            <person name="Schmutz J."/>
            <person name="Leebens-Mack J.H."/>
            <person name="Li F.W."/>
            <person name="Wang L."/>
        </authorList>
    </citation>
    <scope>NUCLEOTIDE SEQUENCE [LARGE SCALE GENOMIC DNA]</scope>
    <source>
        <strain evidence="2">cv. PW_Plant_1</strain>
    </source>
</reference>
<organism evidence="1 2">
    <name type="scientific">Diphasiastrum complanatum</name>
    <name type="common">Issler's clubmoss</name>
    <name type="synonym">Lycopodium complanatum</name>
    <dbReference type="NCBI Taxonomy" id="34168"/>
    <lineage>
        <taxon>Eukaryota</taxon>
        <taxon>Viridiplantae</taxon>
        <taxon>Streptophyta</taxon>
        <taxon>Embryophyta</taxon>
        <taxon>Tracheophyta</taxon>
        <taxon>Lycopodiopsida</taxon>
        <taxon>Lycopodiales</taxon>
        <taxon>Lycopodiaceae</taxon>
        <taxon>Lycopodioideae</taxon>
        <taxon>Diphasiastrum</taxon>
    </lineage>
</organism>
<evidence type="ECO:0000313" key="2">
    <source>
        <dbReference type="Proteomes" id="UP001162992"/>
    </source>
</evidence>
<comment type="caution">
    <text evidence="1">The sequence shown here is derived from an EMBL/GenBank/DDBJ whole genome shotgun (WGS) entry which is preliminary data.</text>
</comment>
<dbReference type="EMBL" id="CM055102">
    <property type="protein sequence ID" value="KAJ7537999.1"/>
    <property type="molecule type" value="Genomic_DNA"/>
</dbReference>
<name>A0ACC2C823_DIPCM</name>
<protein>
    <submittedName>
        <fullName evidence="1">Uncharacterized protein</fullName>
    </submittedName>
</protein>
<accession>A0ACC2C823</accession>
<keyword evidence="2" id="KW-1185">Reference proteome</keyword>
<evidence type="ECO:0000313" key="1">
    <source>
        <dbReference type="EMBL" id="KAJ7537999.1"/>
    </source>
</evidence>
<gene>
    <name evidence="1" type="ORF">O6H91_11G030700</name>
</gene>
<proteinExistence type="predicted"/>
<sequence length="158" mass="17198">MAGSKQKKVMIAVNESKESDHALRWALDHVVQPADEVVILHVQPVPQLYAGGDGLVGFYVAPDLLSSMKLHQEQVTAMILENAKKICEESQINATTLVIIGDPRDAICEAVEKIHADLLVVGSHGYGAIKRAFLGSVSDYCAHRSKCPVLVVKKTDRL</sequence>
<dbReference type="Proteomes" id="UP001162992">
    <property type="component" value="Chromosome 11"/>
</dbReference>